<dbReference type="HOGENOM" id="CLU_2373407_0_0_1"/>
<gene>
    <name evidence="1" type="ORF">PAXRUDRAFT_834778</name>
</gene>
<sequence length="95" mass="10683">MRTPGSFCRDNFSARGLCTYGCADRLPLRLVFRTSEIRHVVLPSELFELRVEASDQETCSCFAITAEPESPASSPVARRALGLETRTRKWQFAQS</sequence>
<protein>
    <submittedName>
        <fullName evidence="1">Uncharacterized protein</fullName>
    </submittedName>
</protein>
<evidence type="ECO:0000313" key="2">
    <source>
        <dbReference type="Proteomes" id="UP000054538"/>
    </source>
</evidence>
<proteinExistence type="predicted"/>
<dbReference type="InParanoid" id="A0A0D0C4F3"/>
<name>A0A0D0C4F3_9AGAM</name>
<dbReference type="Proteomes" id="UP000054538">
    <property type="component" value="Unassembled WGS sequence"/>
</dbReference>
<keyword evidence="2" id="KW-1185">Reference proteome</keyword>
<reference evidence="1 2" key="1">
    <citation type="submission" date="2014-04" db="EMBL/GenBank/DDBJ databases">
        <authorList>
            <consortium name="DOE Joint Genome Institute"/>
            <person name="Kuo A."/>
            <person name="Kohler A."/>
            <person name="Jargeat P."/>
            <person name="Nagy L.G."/>
            <person name="Floudas D."/>
            <person name="Copeland A."/>
            <person name="Barry K.W."/>
            <person name="Cichocki N."/>
            <person name="Veneault-Fourrey C."/>
            <person name="LaButti K."/>
            <person name="Lindquist E.A."/>
            <person name="Lipzen A."/>
            <person name="Lundell T."/>
            <person name="Morin E."/>
            <person name="Murat C."/>
            <person name="Sun H."/>
            <person name="Tunlid A."/>
            <person name="Henrissat B."/>
            <person name="Grigoriev I.V."/>
            <person name="Hibbett D.S."/>
            <person name="Martin F."/>
            <person name="Nordberg H.P."/>
            <person name="Cantor M.N."/>
            <person name="Hua S.X."/>
        </authorList>
    </citation>
    <scope>NUCLEOTIDE SEQUENCE [LARGE SCALE GENOMIC DNA]</scope>
    <source>
        <strain evidence="1 2">Ve08.2h10</strain>
    </source>
</reference>
<dbReference type="EMBL" id="KN826760">
    <property type="protein sequence ID" value="KIK77972.1"/>
    <property type="molecule type" value="Genomic_DNA"/>
</dbReference>
<organism evidence="1 2">
    <name type="scientific">Paxillus rubicundulus Ve08.2h10</name>
    <dbReference type="NCBI Taxonomy" id="930991"/>
    <lineage>
        <taxon>Eukaryota</taxon>
        <taxon>Fungi</taxon>
        <taxon>Dikarya</taxon>
        <taxon>Basidiomycota</taxon>
        <taxon>Agaricomycotina</taxon>
        <taxon>Agaricomycetes</taxon>
        <taxon>Agaricomycetidae</taxon>
        <taxon>Boletales</taxon>
        <taxon>Paxilineae</taxon>
        <taxon>Paxillaceae</taxon>
        <taxon>Paxillus</taxon>
    </lineage>
</organism>
<evidence type="ECO:0000313" key="1">
    <source>
        <dbReference type="EMBL" id="KIK77972.1"/>
    </source>
</evidence>
<dbReference type="AlphaFoldDB" id="A0A0D0C4F3"/>
<accession>A0A0D0C4F3</accession>
<reference evidence="2" key="2">
    <citation type="submission" date="2015-01" db="EMBL/GenBank/DDBJ databases">
        <title>Evolutionary Origins and Diversification of the Mycorrhizal Mutualists.</title>
        <authorList>
            <consortium name="DOE Joint Genome Institute"/>
            <consortium name="Mycorrhizal Genomics Consortium"/>
            <person name="Kohler A."/>
            <person name="Kuo A."/>
            <person name="Nagy L.G."/>
            <person name="Floudas D."/>
            <person name="Copeland A."/>
            <person name="Barry K.W."/>
            <person name="Cichocki N."/>
            <person name="Veneault-Fourrey C."/>
            <person name="LaButti K."/>
            <person name="Lindquist E.A."/>
            <person name="Lipzen A."/>
            <person name="Lundell T."/>
            <person name="Morin E."/>
            <person name="Murat C."/>
            <person name="Riley R."/>
            <person name="Ohm R."/>
            <person name="Sun H."/>
            <person name="Tunlid A."/>
            <person name="Henrissat B."/>
            <person name="Grigoriev I.V."/>
            <person name="Hibbett D.S."/>
            <person name="Martin F."/>
        </authorList>
    </citation>
    <scope>NUCLEOTIDE SEQUENCE [LARGE SCALE GENOMIC DNA]</scope>
    <source>
        <strain evidence="2">Ve08.2h10</strain>
    </source>
</reference>